<dbReference type="AlphaFoldDB" id="A0A6J4M3I8"/>
<evidence type="ECO:0000256" key="2">
    <source>
        <dbReference type="SAM" id="SignalP"/>
    </source>
</evidence>
<evidence type="ECO:0008006" key="4">
    <source>
        <dbReference type="Google" id="ProtNLM"/>
    </source>
</evidence>
<proteinExistence type="predicted"/>
<keyword evidence="2" id="KW-0732">Signal</keyword>
<name>A0A6J4M3I8_9BACT</name>
<dbReference type="EMBL" id="CADCTW010000163">
    <property type="protein sequence ID" value="CAA9348887.1"/>
    <property type="molecule type" value="Genomic_DNA"/>
</dbReference>
<sequence length="339" mass="35530">MTDRIRGAARRKAGRLAFVFALALAAPASAQTLAGTVTRAGAPAPGLEVELHRVTRNTRGPVARVSSGLGGAFSIPLPPVQDTAGFTVFFATAVADGVRYFGPVVHGGAGDTRYRIEVFDTTTSRATVDSVHVTRRDVVMIPGSEGGWEVAELVRVDNRARRTLVPDATRPLFGIAIPRGSTAFEAGDGGDGSGSPQAGPRQAAGEIVRVGDRVWVAAPLVPGERDFIFRYRLPPSPQQATLPVEHATDSVNLYVRQPSPDIEVAGLGDSRPFAVEGDQFLLYTGAGVRAGSKVGLDWRGPTPSPVDPRWAALGLTAMVLAAGAWLAVRRGREAGARGG</sequence>
<feature type="region of interest" description="Disordered" evidence="1">
    <location>
        <begin position="184"/>
        <end position="204"/>
    </location>
</feature>
<organism evidence="3">
    <name type="scientific">uncultured Gemmatimonadota bacterium</name>
    <dbReference type="NCBI Taxonomy" id="203437"/>
    <lineage>
        <taxon>Bacteria</taxon>
        <taxon>Pseudomonadati</taxon>
        <taxon>Gemmatimonadota</taxon>
        <taxon>environmental samples</taxon>
    </lineage>
</organism>
<reference evidence="3" key="1">
    <citation type="submission" date="2020-02" db="EMBL/GenBank/DDBJ databases">
        <authorList>
            <person name="Meier V. D."/>
        </authorList>
    </citation>
    <scope>NUCLEOTIDE SEQUENCE</scope>
    <source>
        <strain evidence="3">AVDCRST_MAG68</strain>
    </source>
</reference>
<accession>A0A6J4M3I8</accession>
<evidence type="ECO:0000313" key="3">
    <source>
        <dbReference type="EMBL" id="CAA9348887.1"/>
    </source>
</evidence>
<feature type="signal peptide" evidence="2">
    <location>
        <begin position="1"/>
        <end position="30"/>
    </location>
</feature>
<feature type="chain" id="PRO_5026731398" description="Carboxypeptidase regulatory-like domain-containing protein" evidence="2">
    <location>
        <begin position="31"/>
        <end position="339"/>
    </location>
</feature>
<gene>
    <name evidence="3" type="ORF">AVDCRST_MAG68-3460</name>
</gene>
<protein>
    <recommendedName>
        <fullName evidence="4">Carboxypeptidase regulatory-like domain-containing protein</fullName>
    </recommendedName>
</protein>
<evidence type="ECO:0000256" key="1">
    <source>
        <dbReference type="SAM" id="MobiDB-lite"/>
    </source>
</evidence>